<dbReference type="OrthoDB" id="5420863at2"/>
<dbReference type="Proteomes" id="UP000076964">
    <property type="component" value="Unassembled WGS sequence"/>
</dbReference>
<evidence type="ECO:0000313" key="2">
    <source>
        <dbReference type="EMBL" id="OAG27772.1"/>
    </source>
</evidence>
<dbReference type="RefSeq" id="WP_068541881.1">
    <property type="nucleotide sequence ID" value="NZ_LSFI01000020.1"/>
</dbReference>
<accession>A0A177E985</accession>
<dbReference type="EMBL" id="LSFI01000020">
    <property type="protein sequence ID" value="OAG27772.1"/>
    <property type="molecule type" value="Genomic_DNA"/>
</dbReference>
<feature type="transmembrane region" description="Helical" evidence="1">
    <location>
        <begin position="79"/>
        <end position="104"/>
    </location>
</feature>
<dbReference type="STRING" id="1795632.TH606_05300"/>
<keyword evidence="3" id="KW-1185">Reference proteome</keyword>
<evidence type="ECO:0000313" key="3">
    <source>
        <dbReference type="Proteomes" id="UP000076964"/>
    </source>
</evidence>
<gene>
    <name evidence="2" type="ORF">TH606_05300</name>
</gene>
<keyword evidence="1" id="KW-1133">Transmembrane helix</keyword>
<protein>
    <recommendedName>
        <fullName evidence="4">Transmembrane protein</fullName>
    </recommendedName>
</protein>
<feature type="transmembrane region" description="Helical" evidence="1">
    <location>
        <begin position="116"/>
        <end position="134"/>
    </location>
</feature>
<feature type="transmembrane region" description="Helical" evidence="1">
    <location>
        <begin position="41"/>
        <end position="58"/>
    </location>
</feature>
<name>A0A177E985_9BACT</name>
<reference evidence="2 3" key="1">
    <citation type="submission" date="2016-02" db="EMBL/GenBank/DDBJ databases">
        <title>Draft genome sequence of Thermodesulfatator sp. S606.</title>
        <authorList>
            <person name="Lai Q."/>
            <person name="Cao J."/>
            <person name="Dupont S."/>
            <person name="Shao Z."/>
            <person name="Jebbar M."/>
            <person name="Alain K."/>
        </authorList>
    </citation>
    <scope>NUCLEOTIDE SEQUENCE [LARGE SCALE GENOMIC DNA]</scope>
    <source>
        <strain evidence="2 3">S606</strain>
    </source>
</reference>
<dbReference type="AlphaFoldDB" id="A0A177E985"/>
<sequence>MLVKPKVPKVWLYFVSGVVWFAVGAILVVRSFFFVHQAHNLLYWILWVGTFIASYFLGRRLMARIALKNIKRLDNKPHSHLCFFAFQPWRSYLLVAMMMSLGIFLRKHPLPSPEMIILYAFMGGALINASWFYFEAGLARKSSKTYN</sequence>
<feature type="transmembrane region" description="Helical" evidence="1">
    <location>
        <begin position="12"/>
        <end position="35"/>
    </location>
</feature>
<organism evidence="2 3">
    <name type="scientific">Thermodesulfatator autotrophicus</name>
    <dbReference type="NCBI Taxonomy" id="1795632"/>
    <lineage>
        <taxon>Bacteria</taxon>
        <taxon>Pseudomonadati</taxon>
        <taxon>Thermodesulfobacteriota</taxon>
        <taxon>Thermodesulfobacteria</taxon>
        <taxon>Thermodesulfobacteriales</taxon>
        <taxon>Thermodesulfatatoraceae</taxon>
        <taxon>Thermodesulfatator</taxon>
    </lineage>
</organism>
<evidence type="ECO:0008006" key="4">
    <source>
        <dbReference type="Google" id="ProtNLM"/>
    </source>
</evidence>
<comment type="caution">
    <text evidence="2">The sequence shown here is derived from an EMBL/GenBank/DDBJ whole genome shotgun (WGS) entry which is preliminary data.</text>
</comment>
<keyword evidence="1" id="KW-0812">Transmembrane</keyword>
<keyword evidence="1" id="KW-0472">Membrane</keyword>
<evidence type="ECO:0000256" key="1">
    <source>
        <dbReference type="SAM" id="Phobius"/>
    </source>
</evidence>
<proteinExistence type="predicted"/>